<evidence type="ECO:0000256" key="2">
    <source>
        <dbReference type="ARBA" id="ARBA00022771"/>
    </source>
</evidence>
<evidence type="ECO:0000259" key="6">
    <source>
        <dbReference type="PROSITE" id="PS50103"/>
    </source>
</evidence>
<dbReference type="Proteomes" id="UP000594262">
    <property type="component" value="Unplaced"/>
</dbReference>
<evidence type="ECO:0000256" key="3">
    <source>
        <dbReference type="ARBA" id="ARBA00022833"/>
    </source>
</evidence>
<keyword evidence="2 4" id="KW-0863">Zinc-finger</keyword>
<keyword evidence="1 4" id="KW-0479">Metal-binding</keyword>
<dbReference type="InterPro" id="IPR036855">
    <property type="entry name" value="Znf_CCCH_sf"/>
</dbReference>
<feature type="region of interest" description="Disordered" evidence="5">
    <location>
        <begin position="66"/>
        <end position="101"/>
    </location>
</feature>
<name>A0A7M5WU16_9CNID</name>
<dbReference type="InterPro" id="IPR000571">
    <property type="entry name" value="Znf_CCCH"/>
</dbReference>
<keyword evidence="8" id="KW-1185">Reference proteome</keyword>
<reference evidence="7" key="1">
    <citation type="submission" date="2021-01" db="UniProtKB">
        <authorList>
            <consortium name="EnsemblMetazoa"/>
        </authorList>
    </citation>
    <scope>IDENTIFICATION</scope>
</reference>
<dbReference type="EnsemblMetazoa" id="CLYHEMT013084.1">
    <property type="protein sequence ID" value="CLYHEMP013084.1"/>
    <property type="gene ID" value="CLYHEMG013084"/>
</dbReference>
<feature type="compositionally biased region" description="Basic and acidic residues" evidence="5">
    <location>
        <begin position="70"/>
        <end position="87"/>
    </location>
</feature>
<evidence type="ECO:0000256" key="5">
    <source>
        <dbReference type="SAM" id="MobiDB-lite"/>
    </source>
</evidence>
<protein>
    <recommendedName>
        <fullName evidence="6">C3H1-type domain-containing protein</fullName>
    </recommendedName>
</protein>
<proteinExistence type="predicted"/>
<feature type="domain" description="C3H1-type" evidence="6">
    <location>
        <begin position="44"/>
        <end position="71"/>
    </location>
</feature>
<feature type="zinc finger region" description="C3H1-type" evidence="4">
    <location>
        <begin position="44"/>
        <end position="71"/>
    </location>
</feature>
<dbReference type="SUPFAM" id="SSF90229">
    <property type="entry name" value="CCCH zinc finger"/>
    <property type="match status" value="1"/>
</dbReference>
<dbReference type="AlphaFoldDB" id="A0A7M5WU16"/>
<dbReference type="Gene3D" id="4.10.1000.10">
    <property type="entry name" value="Zinc finger, CCCH-type"/>
    <property type="match status" value="1"/>
</dbReference>
<organism evidence="7 8">
    <name type="scientific">Clytia hemisphaerica</name>
    <dbReference type="NCBI Taxonomy" id="252671"/>
    <lineage>
        <taxon>Eukaryota</taxon>
        <taxon>Metazoa</taxon>
        <taxon>Cnidaria</taxon>
        <taxon>Hydrozoa</taxon>
        <taxon>Hydroidolina</taxon>
        <taxon>Leptothecata</taxon>
        <taxon>Obeliida</taxon>
        <taxon>Clytiidae</taxon>
        <taxon>Clytia</taxon>
    </lineage>
</organism>
<evidence type="ECO:0000313" key="8">
    <source>
        <dbReference type="Proteomes" id="UP000594262"/>
    </source>
</evidence>
<evidence type="ECO:0000256" key="4">
    <source>
        <dbReference type="PROSITE-ProRule" id="PRU00723"/>
    </source>
</evidence>
<sequence>MIDLASYSNCSCYRAKQSTQFSSLAEKRHALQGKRTLKKTDPDFHKQFPCKRFKRGECELGTTCKYNHPVTKDDVGQTREKDSKEENPLNETEESPLAMES</sequence>
<accession>A0A7M5WU16</accession>
<dbReference type="Pfam" id="PF00642">
    <property type="entry name" value="zf-CCCH"/>
    <property type="match status" value="1"/>
</dbReference>
<dbReference type="PROSITE" id="PS50103">
    <property type="entry name" value="ZF_C3H1"/>
    <property type="match status" value="1"/>
</dbReference>
<evidence type="ECO:0000313" key="7">
    <source>
        <dbReference type="EnsemblMetazoa" id="CLYHEMP013084.1"/>
    </source>
</evidence>
<dbReference type="GO" id="GO:0008270">
    <property type="term" value="F:zinc ion binding"/>
    <property type="evidence" value="ECO:0007669"/>
    <property type="project" value="UniProtKB-KW"/>
</dbReference>
<keyword evidence="3 4" id="KW-0862">Zinc</keyword>
<evidence type="ECO:0000256" key="1">
    <source>
        <dbReference type="ARBA" id="ARBA00022723"/>
    </source>
</evidence>